<evidence type="ECO:0000256" key="8">
    <source>
        <dbReference type="SAM" id="MobiDB-lite"/>
    </source>
</evidence>
<organism evidence="10 11">
    <name type="scientific">Parambassis ranga</name>
    <name type="common">Indian glassy fish</name>
    <dbReference type="NCBI Taxonomy" id="210632"/>
    <lineage>
        <taxon>Eukaryota</taxon>
        <taxon>Metazoa</taxon>
        <taxon>Chordata</taxon>
        <taxon>Craniata</taxon>
        <taxon>Vertebrata</taxon>
        <taxon>Euteleostomi</taxon>
        <taxon>Actinopterygii</taxon>
        <taxon>Neopterygii</taxon>
        <taxon>Teleostei</taxon>
        <taxon>Neoteleostei</taxon>
        <taxon>Acanthomorphata</taxon>
        <taxon>Ovalentaria</taxon>
        <taxon>Ambassidae</taxon>
        <taxon>Parambassis</taxon>
    </lineage>
</organism>
<protein>
    <submittedName>
        <fullName evidence="11">Transmembrane and coiled-coil domain protein 3-like</fullName>
    </submittedName>
</protein>
<evidence type="ECO:0000313" key="10">
    <source>
        <dbReference type="Proteomes" id="UP000515145"/>
    </source>
</evidence>
<keyword evidence="6 9" id="KW-0472">Membrane</keyword>
<dbReference type="Proteomes" id="UP000515145">
    <property type="component" value="Chromosome 19"/>
</dbReference>
<comment type="subcellular location">
    <subcellularLocation>
        <location evidence="1">Membrane</location>
    </subcellularLocation>
</comment>
<keyword evidence="4 9" id="KW-1133">Transmembrane helix</keyword>
<evidence type="ECO:0000256" key="4">
    <source>
        <dbReference type="ARBA" id="ARBA00022989"/>
    </source>
</evidence>
<feature type="transmembrane region" description="Helical" evidence="9">
    <location>
        <begin position="461"/>
        <end position="480"/>
    </location>
</feature>
<evidence type="ECO:0000256" key="7">
    <source>
        <dbReference type="SAM" id="Coils"/>
    </source>
</evidence>
<keyword evidence="5 7" id="KW-0175">Coiled coil</keyword>
<feature type="coiled-coil region" evidence="7">
    <location>
        <begin position="310"/>
        <end position="416"/>
    </location>
</feature>
<evidence type="ECO:0000313" key="11">
    <source>
        <dbReference type="RefSeq" id="XP_028287119.1"/>
    </source>
</evidence>
<evidence type="ECO:0000256" key="6">
    <source>
        <dbReference type="ARBA" id="ARBA00023136"/>
    </source>
</evidence>
<dbReference type="SUPFAM" id="SSF103657">
    <property type="entry name" value="BAR/IMD domain-like"/>
    <property type="match status" value="1"/>
</dbReference>
<evidence type="ECO:0000256" key="3">
    <source>
        <dbReference type="ARBA" id="ARBA00022692"/>
    </source>
</evidence>
<evidence type="ECO:0000256" key="5">
    <source>
        <dbReference type="ARBA" id="ARBA00023054"/>
    </source>
</evidence>
<evidence type="ECO:0000256" key="2">
    <source>
        <dbReference type="ARBA" id="ARBA00008108"/>
    </source>
</evidence>
<comment type="similarity">
    <text evidence="2">Belongs to the TEX28 family.</text>
</comment>
<dbReference type="InterPro" id="IPR019394">
    <property type="entry name" value="TEX28/TMCC"/>
</dbReference>
<dbReference type="GeneID" id="114452162"/>
<keyword evidence="10" id="KW-1185">Reference proteome</keyword>
<dbReference type="Pfam" id="PF10267">
    <property type="entry name" value="Tmemb_cc2"/>
    <property type="match status" value="1"/>
</dbReference>
<dbReference type="PANTHER" id="PTHR17613:SF8">
    <property type="entry name" value="TRANSMEMBRANE AND COILED-COIL DOMAIN PROTEIN 3"/>
    <property type="match status" value="1"/>
</dbReference>
<name>A0A6P7KCD2_9TELE</name>
<feature type="region of interest" description="Disordered" evidence="8">
    <location>
        <begin position="144"/>
        <end position="189"/>
    </location>
</feature>
<keyword evidence="3 9" id="KW-0812">Transmembrane</keyword>
<dbReference type="InterPro" id="IPR027267">
    <property type="entry name" value="AH/BAR_dom_sf"/>
</dbReference>
<feature type="region of interest" description="Disordered" evidence="8">
    <location>
        <begin position="232"/>
        <end position="296"/>
    </location>
</feature>
<sequence length="494" mass="55049">MPSANVSVRSLSEVEKYLSSSSSRMDQSTEGSFLGISASMRRGSSENNLDLDLSDRGPSPALGCEVQRSRSCLDSLQQKILKVTEQLKIEQTVRDENVVEYLKLVTGADKQQVGRIKQVFEKKNQKSAQNIAQMQKKLEQYHKKMKDSEVHHTPSARSSFKHSTIPRESPRELLSDMTGSGRHPTMDKIKTIGPGVSLSPPFFFSKPREFANLIRNKFGSADNIANLKTAQDASSPLTTESTGKGLSSSTSMVSKPKYPSDDECSSGSASLSADSNGIPAGVGVGASTGQGQGQQAGADTQRLGLSLEEVKEIKESQTQLEEDIEELKEQFKREYSVISQTLQEERYRYERLEDQLNDLTELHQHEMANLKQELASIEERVSYQAHERARDIQEALESCQTRVSKLELQQQQQQQTVQLESHDARVLLGKTINIMLAIITVILVCVSTAAKFAAPLMKSRYHVVATFLGVCFLTIFWKNWDRLQYAIDRLLVPA</sequence>
<proteinExistence type="inferred from homology"/>
<dbReference type="RefSeq" id="XP_028287119.1">
    <property type="nucleotide sequence ID" value="XM_028431318.1"/>
</dbReference>
<evidence type="ECO:0000256" key="1">
    <source>
        <dbReference type="ARBA" id="ARBA00004370"/>
    </source>
</evidence>
<dbReference type="GO" id="GO:0016020">
    <property type="term" value="C:membrane"/>
    <property type="evidence" value="ECO:0007669"/>
    <property type="project" value="UniProtKB-SubCell"/>
</dbReference>
<dbReference type="AlphaFoldDB" id="A0A6P7KCD2"/>
<evidence type="ECO:0000256" key="9">
    <source>
        <dbReference type="SAM" id="Phobius"/>
    </source>
</evidence>
<dbReference type="GO" id="GO:0012505">
    <property type="term" value="C:endomembrane system"/>
    <property type="evidence" value="ECO:0007669"/>
    <property type="project" value="TreeGrafter"/>
</dbReference>
<feature type="compositionally biased region" description="Polar residues" evidence="8">
    <location>
        <begin position="232"/>
        <end position="253"/>
    </location>
</feature>
<dbReference type="PANTHER" id="PTHR17613">
    <property type="entry name" value="CEREBRAL PROTEIN-11-RELATED"/>
    <property type="match status" value="1"/>
</dbReference>
<feature type="compositionally biased region" description="Low complexity" evidence="8">
    <location>
        <begin position="265"/>
        <end position="275"/>
    </location>
</feature>
<dbReference type="OrthoDB" id="10072335at2759"/>
<feature type="compositionally biased region" description="Gly residues" evidence="8">
    <location>
        <begin position="280"/>
        <end position="294"/>
    </location>
</feature>
<dbReference type="InParanoid" id="A0A6P7KCD2"/>
<gene>
    <name evidence="11" type="primary">LOC114452162</name>
</gene>
<feature type="transmembrane region" description="Helical" evidence="9">
    <location>
        <begin position="434"/>
        <end position="454"/>
    </location>
</feature>
<accession>A0A6P7KCD2</accession>
<reference evidence="11" key="1">
    <citation type="submission" date="2025-08" db="UniProtKB">
        <authorList>
            <consortium name="RefSeq"/>
        </authorList>
    </citation>
    <scope>IDENTIFICATION</scope>
</reference>